<keyword evidence="2" id="KW-0464">Manganese</keyword>
<keyword evidence="5" id="KW-1185">Reference proteome</keyword>
<dbReference type="EC" id="3.-.-.-" evidence="4"/>
<evidence type="ECO:0000256" key="2">
    <source>
        <dbReference type="PIRSR" id="PIRSR005962-1"/>
    </source>
</evidence>
<dbReference type="Pfam" id="PF01546">
    <property type="entry name" value="Peptidase_M20"/>
    <property type="match status" value="1"/>
</dbReference>
<dbReference type="Proteomes" id="UP000410984">
    <property type="component" value="Unassembled WGS sequence"/>
</dbReference>
<dbReference type="FunFam" id="3.30.70.360:FF:000001">
    <property type="entry name" value="N-acetyldiaminopimelate deacetylase"/>
    <property type="match status" value="1"/>
</dbReference>
<evidence type="ECO:0000256" key="1">
    <source>
        <dbReference type="ARBA" id="ARBA00022801"/>
    </source>
</evidence>
<feature type="binding site" evidence="2">
    <location>
        <position position="106"/>
    </location>
    <ligand>
        <name>Mn(2+)</name>
        <dbReference type="ChEBI" id="CHEBI:29035"/>
        <label>2</label>
    </ligand>
</feature>
<dbReference type="RefSeq" id="WP_142583794.1">
    <property type="nucleotide sequence ID" value="NZ_CABFPH010000043.1"/>
</dbReference>
<dbReference type="Gene3D" id="3.30.70.360">
    <property type="match status" value="1"/>
</dbReference>
<dbReference type="PANTHER" id="PTHR11014">
    <property type="entry name" value="PEPTIDASE M20 FAMILY MEMBER"/>
    <property type="match status" value="1"/>
</dbReference>
<sequence>MPAIDRIQDFADEIVAWRQDLHAHPELLYDVHRTAAFVAEKLTAFGCDEVVTGIGRTGVVGVIRGRGGRSNRAIGLRADMDALPIQEVRDLAYRSTVPGTMHACGHDGHTAMLLGAARYLAETRDFDGQAVLIFQPAEEGGGGGEAMVEDGLMERFGIASVYGMHNIPGLPLGQFAIRPGPIMASTDRFTLTIEGRGGHAALPQHAVDSVVVASHVIIALQSIVSRNLDPLQSAVVSVCTLDAGEAFNVLPQTVTMRGTMRALSQPVREAIKERITALVEGVARSFGAVGSVDFGSSYPVTENDPDEASFMADVAAGLVGDDKVERAVAPMMAAEDFSYMLGRRPGAYLFIGNGDSAALHHPHYDFNDAAAPIGAAFWARLVETGLAKRAG</sequence>
<organism evidence="4 5">
    <name type="scientific">Methylobacterium symbioticum</name>
    <dbReference type="NCBI Taxonomy" id="2584084"/>
    <lineage>
        <taxon>Bacteria</taxon>
        <taxon>Pseudomonadati</taxon>
        <taxon>Pseudomonadota</taxon>
        <taxon>Alphaproteobacteria</taxon>
        <taxon>Hyphomicrobiales</taxon>
        <taxon>Methylobacteriaceae</taxon>
        <taxon>Methylobacterium</taxon>
    </lineage>
</organism>
<dbReference type="GO" id="GO:0019877">
    <property type="term" value="P:diaminopimelate biosynthetic process"/>
    <property type="evidence" value="ECO:0007669"/>
    <property type="project" value="UniProtKB-ARBA"/>
</dbReference>
<keyword evidence="1 4" id="KW-0378">Hydrolase</keyword>
<dbReference type="SUPFAM" id="SSF53187">
    <property type="entry name" value="Zn-dependent exopeptidases"/>
    <property type="match status" value="1"/>
</dbReference>
<dbReference type="InterPro" id="IPR002933">
    <property type="entry name" value="Peptidase_M20"/>
</dbReference>
<keyword evidence="2" id="KW-0479">Metal-binding</keyword>
<accession>A0A509EDT9</accession>
<dbReference type="PIRSF" id="PIRSF005962">
    <property type="entry name" value="Pept_M20D_amidohydro"/>
    <property type="match status" value="1"/>
</dbReference>
<dbReference type="InterPro" id="IPR011650">
    <property type="entry name" value="Peptidase_M20_dimer"/>
</dbReference>
<dbReference type="NCBIfam" id="TIGR01891">
    <property type="entry name" value="amidohydrolases"/>
    <property type="match status" value="1"/>
</dbReference>
<dbReference type="InterPro" id="IPR017439">
    <property type="entry name" value="Amidohydrolase"/>
</dbReference>
<evidence type="ECO:0000259" key="3">
    <source>
        <dbReference type="Pfam" id="PF07687"/>
    </source>
</evidence>
<dbReference type="GO" id="GO:0050118">
    <property type="term" value="F:N-acetyldiaminopimelate deacetylase activity"/>
    <property type="evidence" value="ECO:0007669"/>
    <property type="project" value="UniProtKB-ARBA"/>
</dbReference>
<dbReference type="Pfam" id="PF07687">
    <property type="entry name" value="M20_dimer"/>
    <property type="match status" value="1"/>
</dbReference>
<proteinExistence type="predicted"/>
<feature type="binding site" evidence="2">
    <location>
        <position position="139"/>
    </location>
    <ligand>
        <name>Mn(2+)</name>
        <dbReference type="ChEBI" id="CHEBI:29035"/>
        <label>2</label>
    </ligand>
</feature>
<gene>
    <name evidence="4" type="primary">yxeP_1</name>
    <name evidence="4" type="ORF">MET9862_03096</name>
</gene>
<dbReference type="PANTHER" id="PTHR11014:SF63">
    <property type="entry name" value="METALLOPEPTIDASE, PUTATIVE (AFU_ORTHOLOGUE AFUA_6G09600)-RELATED"/>
    <property type="match status" value="1"/>
</dbReference>
<dbReference type="EMBL" id="CABFPH010000043">
    <property type="protein sequence ID" value="VUD72496.1"/>
    <property type="molecule type" value="Genomic_DNA"/>
</dbReference>
<feature type="binding site" evidence="2">
    <location>
        <position position="360"/>
    </location>
    <ligand>
        <name>Mn(2+)</name>
        <dbReference type="ChEBI" id="CHEBI:29035"/>
        <label>2</label>
    </ligand>
</feature>
<evidence type="ECO:0000313" key="4">
    <source>
        <dbReference type="EMBL" id="VUD72496.1"/>
    </source>
</evidence>
<reference evidence="4 5" key="1">
    <citation type="submission" date="2019-06" db="EMBL/GenBank/DDBJ databases">
        <authorList>
            <person name="Rodrigo-Torres L."/>
            <person name="Arahal R. D."/>
            <person name="Lucena T."/>
        </authorList>
    </citation>
    <scope>NUCLEOTIDE SEQUENCE [LARGE SCALE GENOMIC DNA]</scope>
    <source>
        <strain evidence="4 5">SB0023/3</strain>
    </source>
</reference>
<name>A0A509EDT9_9HYPH</name>
<feature type="binding site" evidence="2">
    <location>
        <position position="165"/>
    </location>
    <ligand>
        <name>Mn(2+)</name>
        <dbReference type="ChEBI" id="CHEBI:29035"/>
        <label>2</label>
    </ligand>
</feature>
<dbReference type="GO" id="GO:0046872">
    <property type="term" value="F:metal ion binding"/>
    <property type="evidence" value="ECO:0007669"/>
    <property type="project" value="UniProtKB-KW"/>
</dbReference>
<dbReference type="CDD" id="cd05666">
    <property type="entry name" value="M20_Acy1-like"/>
    <property type="match status" value="1"/>
</dbReference>
<evidence type="ECO:0000313" key="5">
    <source>
        <dbReference type="Proteomes" id="UP000410984"/>
    </source>
</evidence>
<feature type="binding site" evidence="2">
    <location>
        <position position="104"/>
    </location>
    <ligand>
        <name>Mn(2+)</name>
        <dbReference type="ChEBI" id="CHEBI:29035"/>
        <label>2</label>
    </ligand>
</feature>
<dbReference type="InterPro" id="IPR036264">
    <property type="entry name" value="Bact_exopeptidase_dim_dom"/>
</dbReference>
<dbReference type="SUPFAM" id="SSF55031">
    <property type="entry name" value="Bacterial exopeptidase dimerisation domain"/>
    <property type="match status" value="1"/>
</dbReference>
<dbReference type="AlphaFoldDB" id="A0A509EDT9"/>
<protein>
    <submittedName>
        <fullName evidence="4">Putative hydrolase YxeP</fullName>
        <ecNumber evidence="4">3.-.-.-</ecNumber>
    </submittedName>
</protein>
<dbReference type="OrthoDB" id="9777385at2"/>
<dbReference type="Gene3D" id="3.40.630.10">
    <property type="entry name" value="Zn peptidases"/>
    <property type="match status" value="1"/>
</dbReference>
<feature type="domain" description="Peptidase M20 dimerisation" evidence="3">
    <location>
        <begin position="189"/>
        <end position="282"/>
    </location>
</feature>
<comment type="cofactor">
    <cofactor evidence="2">
        <name>Mn(2+)</name>
        <dbReference type="ChEBI" id="CHEBI:29035"/>
    </cofactor>
    <text evidence="2">The Mn(2+) ion enhances activity.</text>
</comment>